<feature type="compositionally biased region" description="Basic and acidic residues" evidence="5">
    <location>
        <begin position="171"/>
        <end position="187"/>
    </location>
</feature>
<feature type="compositionally biased region" description="Acidic residues" evidence="5">
    <location>
        <begin position="209"/>
        <end position="261"/>
    </location>
</feature>
<proteinExistence type="inferred from homology"/>
<feature type="compositionally biased region" description="Gly residues" evidence="5">
    <location>
        <begin position="1"/>
        <end position="25"/>
    </location>
</feature>
<feature type="region of interest" description="Disordered" evidence="5">
    <location>
        <begin position="1"/>
        <end position="61"/>
    </location>
</feature>
<evidence type="ECO:0000313" key="7">
    <source>
        <dbReference type="Proteomes" id="UP000747399"/>
    </source>
</evidence>
<dbReference type="PIRSF" id="PIRSF000777">
    <property type="entry name" value="RNA_polIII_C31"/>
    <property type="match status" value="1"/>
</dbReference>
<comment type="function">
    <text evidence="4">DNA-dependent RNA polymerase catalyzes the transcription of DNA into RNA using the four ribonucleoside triphosphates as substrates. Specific peripheric component of RNA polymerase III which synthesizes small RNAs, such as 5S rRNA and tRNAs.</text>
</comment>
<feature type="region of interest" description="Disordered" evidence="5">
    <location>
        <begin position="86"/>
        <end position="132"/>
    </location>
</feature>
<evidence type="ECO:0000256" key="2">
    <source>
        <dbReference type="ARBA" id="ARBA00008352"/>
    </source>
</evidence>
<comment type="subunit">
    <text evidence="4">Component of the RNA polymerase III (Pol III) complex.</text>
</comment>
<protein>
    <recommendedName>
        <fullName evidence="4">DNA-directed RNA polymerase III subunit</fullName>
    </recommendedName>
</protein>
<feature type="region of interest" description="Disordered" evidence="5">
    <location>
        <begin position="160"/>
        <end position="261"/>
    </location>
</feature>
<dbReference type="EMBL" id="BNCO01000019">
    <property type="protein sequence ID" value="GIL54573.1"/>
    <property type="molecule type" value="Genomic_DNA"/>
</dbReference>
<dbReference type="InterPro" id="IPR024661">
    <property type="entry name" value="RNA_pol_III_Rpc31"/>
</dbReference>
<evidence type="ECO:0000256" key="5">
    <source>
        <dbReference type="SAM" id="MobiDB-lite"/>
    </source>
</evidence>
<gene>
    <name evidence="6" type="ORF">Vafri_10324</name>
</gene>
<dbReference type="Pfam" id="PF11705">
    <property type="entry name" value="RNA_pol_3_Rpc31"/>
    <property type="match status" value="1"/>
</dbReference>
<keyword evidence="7" id="KW-1185">Reference proteome</keyword>
<comment type="caution">
    <text evidence="6">The sequence shown here is derived from an EMBL/GenBank/DDBJ whole genome shotgun (WGS) entry which is preliminary data.</text>
</comment>
<comment type="subcellular location">
    <subcellularLocation>
        <location evidence="1 4">Nucleus</location>
    </subcellularLocation>
</comment>
<evidence type="ECO:0000256" key="1">
    <source>
        <dbReference type="ARBA" id="ARBA00004123"/>
    </source>
</evidence>
<name>A0A8J4B5T1_9CHLO</name>
<evidence type="ECO:0000256" key="4">
    <source>
        <dbReference type="PIRNR" id="PIRNR000777"/>
    </source>
</evidence>
<sequence>MSGRGGGRGGFGRGGGRGGFGGRGAPIGPVARDEDGTVLATAPAGPPPLFPEVELPEHPEITSRDKMLLLRRFELTHRSKTSPYFLELPQAHQDTGTLEEGFDPYRAPPQGKDGSAGGGHGSGTKRARPPLSSVMTLLAEYFPEELYSSKDMRASRLQTLRGQDAYFRAQSRPDDPSGLRRLEHLAKLESLGEEGGEGGPGTRKAVGGEGEEEEAAAEEELRDTDEEEDMEDDDYYQGEHFDDDEGYGDALDDGGDEGPVY</sequence>
<evidence type="ECO:0000313" key="6">
    <source>
        <dbReference type="EMBL" id="GIL54573.1"/>
    </source>
</evidence>
<evidence type="ECO:0000256" key="3">
    <source>
        <dbReference type="ARBA" id="ARBA00023242"/>
    </source>
</evidence>
<dbReference type="PANTHER" id="PTHR15367:SF2">
    <property type="entry name" value="DNA-DIRECTED RNA POLYMERASE III SUBUNIT"/>
    <property type="match status" value="1"/>
</dbReference>
<comment type="similarity">
    <text evidence="2 4">Belongs to the eukaryotic RPC7 RNA polymerase subunit family.</text>
</comment>
<dbReference type="GO" id="GO:0006383">
    <property type="term" value="P:transcription by RNA polymerase III"/>
    <property type="evidence" value="ECO:0007669"/>
    <property type="project" value="UniProtKB-UniRule"/>
</dbReference>
<dbReference type="Proteomes" id="UP000747399">
    <property type="component" value="Unassembled WGS sequence"/>
</dbReference>
<dbReference type="PANTHER" id="PTHR15367">
    <property type="entry name" value="DNA-DIRECTED RNA POLYMERASE III"/>
    <property type="match status" value="1"/>
</dbReference>
<reference evidence="6" key="1">
    <citation type="journal article" date="2021" name="Proc. Natl. Acad. Sci. U.S.A.">
        <title>Three genomes in the algal genus Volvox reveal the fate of a haploid sex-determining region after a transition to homothallism.</title>
        <authorList>
            <person name="Yamamoto K."/>
            <person name="Hamaji T."/>
            <person name="Kawai-Toyooka H."/>
            <person name="Matsuzaki R."/>
            <person name="Takahashi F."/>
            <person name="Nishimura Y."/>
            <person name="Kawachi M."/>
            <person name="Noguchi H."/>
            <person name="Minakuchi Y."/>
            <person name="Umen J.G."/>
            <person name="Toyoda A."/>
            <person name="Nozaki H."/>
        </authorList>
    </citation>
    <scope>NUCLEOTIDE SEQUENCE</scope>
    <source>
        <strain evidence="6">NIES-3780</strain>
    </source>
</reference>
<dbReference type="AlphaFoldDB" id="A0A8J4B5T1"/>
<keyword evidence="3 4" id="KW-0539">Nucleus</keyword>
<organism evidence="6 7">
    <name type="scientific">Volvox africanus</name>
    <dbReference type="NCBI Taxonomy" id="51714"/>
    <lineage>
        <taxon>Eukaryota</taxon>
        <taxon>Viridiplantae</taxon>
        <taxon>Chlorophyta</taxon>
        <taxon>core chlorophytes</taxon>
        <taxon>Chlorophyceae</taxon>
        <taxon>CS clade</taxon>
        <taxon>Chlamydomonadales</taxon>
        <taxon>Volvocaceae</taxon>
        <taxon>Volvox</taxon>
    </lineage>
</organism>
<dbReference type="GO" id="GO:0005666">
    <property type="term" value="C:RNA polymerase III complex"/>
    <property type="evidence" value="ECO:0007669"/>
    <property type="project" value="UniProtKB-UniRule"/>
</dbReference>
<accession>A0A8J4B5T1</accession>